<sequence length="457" mass="51930">MTIANVQHAHPYLSQNAKKREYEEKRKNTYKTTIAEIGHVLVQKGYASEQDIKLQEDSMFIAVEIITSVNLKAKYTRIREKTKGMKMTHEERRRGNTEREQLRRDKQKDALDHMREIIRNKNLGTESQRETLEQVTVLKLILDYLRTLPTATVCPSVPDMPFSYTEPANNALLVSQSNDLSALLQIVAQFCPSPIELSKSVPIPSVILNPLQLPVLSDDEVSLYSGTSGDSTPGLPAIQSGSFSDSFSTSVLDQPETTKRQNKYKTTIVEIGHVLIQKGYALKQDLNSQEDSMFKAIEIITSVNLKTKYPSQTREKTKGMKMTPEEKRRGNTEREQLRRDKQKDAMDHMREIIRDKKLGTESQREKLEQVTVLQLILDYVRTLPAATVSPSVPVNPVSCTAQEPANSQTTISLMSEVPQDSTTIEMQLLFHYLESQNILQDIINIIKEDQCNELKHN</sequence>
<dbReference type="Pfam" id="PF00010">
    <property type="entry name" value="HLH"/>
    <property type="match status" value="2"/>
</dbReference>
<organism evidence="4">
    <name type="scientific">Caenorhabditis remanei</name>
    <name type="common">Caenorhabditis vulgaris</name>
    <dbReference type="NCBI Taxonomy" id="31234"/>
    <lineage>
        <taxon>Eukaryota</taxon>
        <taxon>Metazoa</taxon>
        <taxon>Ecdysozoa</taxon>
        <taxon>Nematoda</taxon>
        <taxon>Chromadorea</taxon>
        <taxon>Rhabditida</taxon>
        <taxon>Rhabditina</taxon>
        <taxon>Rhabditomorpha</taxon>
        <taxon>Rhabditoidea</taxon>
        <taxon>Rhabditidae</taxon>
        <taxon>Peloderinae</taxon>
        <taxon>Caenorhabditis</taxon>
    </lineage>
</organism>
<accession>E3MLI7</accession>
<dbReference type="CTD" id="9798432"/>
<feature type="domain" description="BHLH" evidence="2">
    <location>
        <begin position="326"/>
        <end position="383"/>
    </location>
</feature>
<name>E3MLI7_CAERE</name>
<dbReference type="SMART" id="SM00353">
    <property type="entry name" value="HLH"/>
    <property type="match status" value="2"/>
</dbReference>
<dbReference type="FunCoup" id="E3MLI7">
    <property type="interactions" value="1338"/>
</dbReference>
<evidence type="ECO:0000313" key="4">
    <source>
        <dbReference type="Proteomes" id="UP000008281"/>
    </source>
</evidence>
<reference evidence="3" key="1">
    <citation type="submission" date="2007-07" db="EMBL/GenBank/DDBJ databases">
        <title>PCAP assembly of the Caenorhabditis remanei genome.</title>
        <authorList>
            <consortium name="The Caenorhabditis remanei Sequencing Consortium"/>
            <person name="Wilson R.K."/>
        </authorList>
    </citation>
    <scope>NUCLEOTIDE SEQUENCE [LARGE SCALE GENOMIC DNA]</scope>
    <source>
        <strain evidence="3">PB4641</strain>
    </source>
</reference>
<dbReference type="InterPro" id="IPR011598">
    <property type="entry name" value="bHLH_dom"/>
</dbReference>
<feature type="region of interest" description="Disordered" evidence="1">
    <location>
        <begin position="310"/>
        <end position="345"/>
    </location>
</feature>
<dbReference type="CDD" id="cd00083">
    <property type="entry name" value="bHLH_SF"/>
    <property type="match status" value="1"/>
</dbReference>
<protein>
    <recommendedName>
        <fullName evidence="2">BHLH domain-containing protein</fullName>
    </recommendedName>
</protein>
<dbReference type="SUPFAM" id="SSF47459">
    <property type="entry name" value="HLH, helix-loop-helix DNA-binding domain"/>
    <property type="match status" value="2"/>
</dbReference>
<dbReference type="GO" id="GO:0046983">
    <property type="term" value="F:protein dimerization activity"/>
    <property type="evidence" value="ECO:0007669"/>
    <property type="project" value="InterPro"/>
</dbReference>
<evidence type="ECO:0000256" key="1">
    <source>
        <dbReference type="SAM" id="MobiDB-lite"/>
    </source>
</evidence>
<gene>
    <name evidence="3" type="ORF">CRE_31266</name>
</gene>
<evidence type="ECO:0000259" key="2">
    <source>
        <dbReference type="PROSITE" id="PS50888"/>
    </source>
</evidence>
<dbReference type="GeneID" id="9798432"/>
<dbReference type="HOGENOM" id="CLU_048169_0_0_1"/>
<dbReference type="AlphaFoldDB" id="E3MLI7"/>
<dbReference type="Proteomes" id="UP000008281">
    <property type="component" value="Unassembled WGS sequence"/>
</dbReference>
<keyword evidence="4" id="KW-1185">Reference proteome</keyword>
<feature type="domain" description="BHLH" evidence="2">
    <location>
        <begin position="91"/>
        <end position="148"/>
    </location>
</feature>
<dbReference type="InParanoid" id="E3MLI7"/>
<dbReference type="EMBL" id="DS268455">
    <property type="protein sequence ID" value="EFP04578.1"/>
    <property type="molecule type" value="Genomic_DNA"/>
</dbReference>
<proteinExistence type="predicted"/>
<evidence type="ECO:0000313" key="3">
    <source>
        <dbReference type="EMBL" id="EFP04578.1"/>
    </source>
</evidence>
<dbReference type="InterPro" id="IPR036638">
    <property type="entry name" value="HLH_DNA-bd_sf"/>
</dbReference>
<feature type="region of interest" description="Disordered" evidence="1">
    <location>
        <begin position="1"/>
        <end position="24"/>
    </location>
</feature>
<dbReference type="KEGG" id="crq:GCK72_022852"/>
<dbReference type="STRING" id="31234.E3MLI7"/>
<feature type="region of interest" description="Disordered" evidence="1">
    <location>
        <begin position="83"/>
        <end position="108"/>
    </location>
</feature>
<dbReference type="PROSITE" id="PS50888">
    <property type="entry name" value="BHLH"/>
    <property type="match status" value="2"/>
</dbReference>
<feature type="compositionally biased region" description="Basic and acidic residues" evidence="1">
    <location>
        <begin position="313"/>
        <end position="345"/>
    </location>
</feature>
<dbReference type="eggNOG" id="ENOG502TKHE">
    <property type="taxonomic scope" value="Eukaryota"/>
</dbReference>
<dbReference type="OrthoDB" id="5909477at2759"/>
<dbReference type="RefSeq" id="XP_003102922.2">
    <property type="nucleotide sequence ID" value="XM_003102874.2"/>
</dbReference>